<feature type="region of interest" description="Disordered" evidence="4">
    <location>
        <begin position="110"/>
        <end position="183"/>
    </location>
</feature>
<proteinExistence type="inferred from homology"/>
<dbReference type="CDD" id="cd04496">
    <property type="entry name" value="SSB_OBF"/>
    <property type="match status" value="1"/>
</dbReference>
<dbReference type="GO" id="GO:0003697">
    <property type="term" value="F:single-stranded DNA binding"/>
    <property type="evidence" value="ECO:0007669"/>
    <property type="project" value="UniProtKB-UniRule"/>
</dbReference>
<dbReference type="SUPFAM" id="SSF50249">
    <property type="entry name" value="Nucleic acid-binding proteins"/>
    <property type="match status" value="1"/>
</dbReference>
<comment type="caution">
    <text evidence="2">Lacks conserved residue(s) required for the propagation of feature annotation.</text>
</comment>
<dbReference type="GO" id="GO:0009295">
    <property type="term" value="C:nucleoid"/>
    <property type="evidence" value="ECO:0007669"/>
    <property type="project" value="TreeGrafter"/>
</dbReference>
<dbReference type="PANTHER" id="PTHR10302">
    <property type="entry name" value="SINGLE-STRANDED DNA-BINDING PROTEIN"/>
    <property type="match status" value="1"/>
</dbReference>
<dbReference type="InterPro" id="IPR011344">
    <property type="entry name" value="ssDNA-bd"/>
</dbReference>
<dbReference type="GO" id="GO:0006260">
    <property type="term" value="P:DNA replication"/>
    <property type="evidence" value="ECO:0007669"/>
    <property type="project" value="InterPro"/>
</dbReference>
<keyword evidence="1 2" id="KW-0238">DNA-binding</keyword>
<comment type="caution">
    <text evidence="5">The sequence shown here is derived from an EMBL/GenBank/DDBJ whole genome shotgun (WGS) entry which is preliminary data.</text>
</comment>
<dbReference type="NCBIfam" id="TIGR00621">
    <property type="entry name" value="ssb"/>
    <property type="match status" value="1"/>
</dbReference>
<dbReference type="PANTHER" id="PTHR10302:SF0">
    <property type="entry name" value="SINGLE-STRANDED DNA-BINDING PROTEIN, MITOCHONDRIAL"/>
    <property type="match status" value="1"/>
</dbReference>
<dbReference type="HAMAP" id="MF_00984">
    <property type="entry name" value="SSB"/>
    <property type="match status" value="1"/>
</dbReference>
<gene>
    <name evidence="5" type="ORF">A2242_03945</name>
</gene>
<dbReference type="EMBL" id="MFGC01000045">
    <property type="protein sequence ID" value="OGF26532.1"/>
    <property type="molecule type" value="Genomic_DNA"/>
</dbReference>
<sequence length="183" mass="20370">MNLNKAMIIGNVTRDPEVRTTPTGQTVASFSVATNFSWTDQSGQRQERVEFHNIVAWRKLAEICGTYLYKGKQIYIEGRLQTRDWTDQNGVRKFRTEIVADNMILLGSPRGAASTPATAPQQPANFQRPAAPAPAPQMNPEIPTIDIDQDMPANVSPDMGNFASRPESDADYEEDVKVEDIPF</sequence>
<organism evidence="5 6">
    <name type="scientific">Candidatus Falkowbacteria bacterium RIFOXYA2_FULL_47_9</name>
    <dbReference type="NCBI Taxonomy" id="1797995"/>
    <lineage>
        <taxon>Bacteria</taxon>
        <taxon>Candidatus Falkowiibacteriota</taxon>
    </lineage>
</organism>
<evidence type="ECO:0000256" key="2">
    <source>
        <dbReference type="HAMAP-Rule" id="MF_00984"/>
    </source>
</evidence>
<reference evidence="5 6" key="1">
    <citation type="journal article" date="2016" name="Nat. Commun.">
        <title>Thousands of microbial genomes shed light on interconnected biogeochemical processes in an aquifer system.</title>
        <authorList>
            <person name="Anantharaman K."/>
            <person name="Brown C.T."/>
            <person name="Hug L.A."/>
            <person name="Sharon I."/>
            <person name="Castelle C.J."/>
            <person name="Probst A.J."/>
            <person name="Thomas B.C."/>
            <person name="Singh A."/>
            <person name="Wilkins M.J."/>
            <person name="Karaoz U."/>
            <person name="Brodie E.L."/>
            <person name="Williams K.H."/>
            <person name="Hubbard S.S."/>
            <person name="Banfield J.F."/>
        </authorList>
    </citation>
    <scope>NUCLEOTIDE SEQUENCE [LARGE SCALE GENOMIC DNA]</scope>
</reference>
<dbReference type="Pfam" id="PF00436">
    <property type="entry name" value="SSB"/>
    <property type="match status" value="1"/>
</dbReference>
<dbReference type="Proteomes" id="UP000178925">
    <property type="component" value="Unassembled WGS sequence"/>
</dbReference>
<evidence type="ECO:0000313" key="5">
    <source>
        <dbReference type="EMBL" id="OGF26532.1"/>
    </source>
</evidence>
<dbReference type="InterPro" id="IPR012340">
    <property type="entry name" value="NA-bd_OB-fold"/>
</dbReference>
<protein>
    <recommendedName>
        <fullName evidence="2 3">Single-stranded DNA-binding protein</fullName>
        <shortName evidence="2">SSB</shortName>
    </recommendedName>
</protein>
<evidence type="ECO:0000313" key="6">
    <source>
        <dbReference type="Proteomes" id="UP000178925"/>
    </source>
</evidence>
<dbReference type="PROSITE" id="PS50935">
    <property type="entry name" value="SSB"/>
    <property type="match status" value="1"/>
</dbReference>
<name>A0A1F5SIR6_9BACT</name>
<dbReference type="STRING" id="1797995.A2242_03945"/>
<evidence type="ECO:0000256" key="1">
    <source>
        <dbReference type="ARBA" id="ARBA00023125"/>
    </source>
</evidence>
<feature type="compositionally biased region" description="Low complexity" evidence="4">
    <location>
        <begin position="112"/>
        <end position="130"/>
    </location>
</feature>
<dbReference type="Gene3D" id="2.40.50.140">
    <property type="entry name" value="Nucleic acid-binding proteins"/>
    <property type="match status" value="1"/>
</dbReference>
<dbReference type="InterPro" id="IPR000424">
    <property type="entry name" value="Primosome_PriB/ssb"/>
</dbReference>
<comment type="subunit">
    <text evidence="2">Homotetramer.</text>
</comment>
<accession>A0A1F5SIR6</accession>
<evidence type="ECO:0000256" key="4">
    <source>
        <dbReference type="SAM" id="MobiDB-lite"/>
    </source>
</evidence>
<evidence type="ECO:0000256" key="3">
    <source>
        <dbReference type="RuleBase" id="RU000524"/>
    </source>
</evidence>
<dbReference type="AlphaFoldDB" id="A0A1F5SIR6"/>